<dbReference type="Proteomes" id="UP000585474">
    <property type="component" value="Unassembled WGS sequence"/>
</dbReference>
<gene>
    <name evidence="6" type="ORF">Acr_26g0013580</name>
</gene>
<evidence type="ECO:0000256" key="5">
    <source>
        <dbReference type="ARBA" id="ARBA00023242"/>
    </source>
</evidence>
<dbReference type="AlphaFoldDB" id="A0A7J0H4V6"/>
<organism evidence="6 7">
    <name type="scientific">Actinidia rufa</name>
    <dbReference type="NCBI Taxonomy" id="165716"/>
    <lineage>
        <taxon>Eukaryota</taxon>
        <taxon>Viridiplantae</taxon>
        <taxon>Streptophyta</taxon>
        <taxon>Embryophyta</taxon>
        <taxon>Tracheophyta</taxon>
        <taxon>Spermatophyta</taxon>
        <taxon>Magnoliopsida</taxon>
        <taxon>eudicotyledons</taxon>
        <taxon>Gunneridae</taxon>
        <taxon>Pentapetalae</taxon>
        <taxon>asterids</taxon>
        <taxon>Ericales</taxon>
        <taxon>Actinidiaceae</taxon>
        <taxon>Actinidia</taxon>
    </lineage>
</organism>
<evidence type="ECO:0000256" key="1">
    <source>
        <dbReference type="ARBA" id="ARBA00004123"/>
    </source>
</evidence>
<evidence type="ECO:0000313" key="6">
    <source>
        <dbReference type="EMBL" id="GFZ18089.1"/>
    </source>
</evidence>
<dbReference type="GO" id="GO:0003677">
    <property type="term" value="F:DNA binding"/>
    <property type="evidence" value="ECO:0007669"/>
    <property type="project" value="UniProtKB-KW"/>
</dbReference>
<evidence type="ECO:0000256" key="2">
    <source>
        <dbReference type="ARBA" id="ARBA00023015"/>
    </source>
</evidence>
<protein>
    <submittedName>
        <fullName evidence="6">Uncharacterized protein</fullName>
    </submittedName>
</protein>
<evidence type="ECO:0000256" key="3">
    <source>
        <dbReference type="ARBA" id="ARBA00023125"/>
    </source>
</evidence>
<evidence type="ECO:0000256" key="4">
    <source>
        <dbReference type="ARBA" id="ARBA00023163"/>
    </source>
</evidence>
<reference evidence="6 7" key="1">
    <citation type="submission" date="2019-07" db="EMBL/GenBank/DDBJ databases">
        <title>De Novo Assembly of kiwifruit Actinidia rufa.</title>
        <authorList>
            <person name="Sugita-Konishi S."/>
            <person name="Sato K."/>
            <person name="Mori E."/>
            <person name="Abe Y."/>
            <person name="Kisaki G."/>
            <person name="Hamano K."/>
            <person name="Suezawa K."/>
            <person name="Otani M."/>
            <person name="Fukuda T."/>
            <person name="Manabe T."/>
            <person name="Gomi K."/>
            <person name="Tabuchi M."/>
            <person name="Akimitsu K."/>
            <person name="Kataoka I."/>
        </authorList>
    </citation>
    <scope>NUCLEOTIDE SEQUENCE [LARGE SCALE GENOMIC DNA]</scope>
    <source>
        <strain evidence="7">cv. Fuchu</strain>
    </source>
</reference>
<sequence length="213" mass="24592">MKKTLYYNFIPTKAEEEECKATATPYKPTWALVELRDVYPPPVFDPLNPWQIKKVLTPAEVGSGRIVLSHNEAFHYVFRYWTTDMTHHVVMSQKKKNVLVRDVTDENNPTSYINEDMFFEQVDSDCEYYVLGCEELVRDRRLHAGDEIGLFWDMKTDAFQFKAANIGALTGANQSVCLDDMFEMVQNISGFDDDIVIEACESLSFDKKRARCS</sequence>
<evidence type="ECO:0000313" key="7">
    <source>
        <dbReference type="Proteomes" id="UP000585474"/>
    </source>
</evidence>
<name>A0A7J0H4V6_9ERIC</name>
<accession>A0A7J0H4V6</accession>
<keyword evidence="7" id="KW-1185">Reference proteome</keyword>
<comment type="caution">
    <text evidence="6">The sequence shown here is derived from an EMBL/GenBank/DDBJ whole genome shotgun (WGS) entry which is preliminary data.</text>
</comment>
<dbReference type="EMBL" id="BJWL01000026">
    <property type="protein sequence ID" value="GFZ18089.1"/>
    <property type="molecule type" value="Genomic_DNA"/>
</dbReference>
<dbReference type="PANTHER" id="PTHR36264:SF5">
    <property type="entry name" value="SET DOMAIN-CONTAINING PROTEIN"/>
    <property type="match status" value="1"/>
</dbReference>
<proteinExistence type="predicted"/>
<comment type="subcellular location">
    <subcellularLocation>
        <location evidence="1">Nucleus</location>
    </subcellularLocation>
</comment>
<dbReference type="OrthoDB" id="1301570at2759"/>
<keyword evidence="4" id="KW-0804">Transcription</keyword>
<dbReference type="PANTHER" id="PTHR36264">
    <property type="entry name" value="SET DOMAIN-CONTAINING PROTEIN"/>
    <property type="match status" value="1"/>
</dbReference>
<keyword evidence="2" id="KW-0805">Transcription regulation</keyword>
<dbReference type="Gene3D" id="2.40.330.10">
    <property type="entry name" value="DNA-binding pseudobarrel domain"/>
    <property type="match status" value="1"/>
</dbReference>
<dbReference type="GO" id="GO:0005634">
    <property type="term" value="C:nucleus"/>
    <property type="evidence" value="ECO:0007669"/>
    <property type="project" value="UniProtKB-SubCell"/>
</dbReference>
<dbReference type="InterPro" id="IPR015300">
    <property type="entry name" value="DNA-bd_pseudobarrel_sf"/>
</dbReference>
<keyword evidence="3" id="KW-0238">DNA-binding</keyword>
<keyword evidence="5" id="KW-0539">Nucleus</keyword>